<name>A0A2H0XAC5_UNCKA</name>
<dbReference type="AlphaFoldDB" id="A0A2H0XAC5"/>
<proteinExistence type="predicted"/>
<organism evidence="1 2">
    <name type="scientific">candidate division WWE3 bacterium CG08_land_8_20_14_0_20_41_15</name>
    <dbReference type="NCBI Taxonomy" id="1975086"/>
    <lineage>
        <taxon>Bacteria</taxon>
        <taxon>Katanobacteria</taxon>
    </lineage>
</organism>
<dbReference type="Proteomes" id="UP000231098">
    <property type="component" value="Unassembled WGS sequence"/>
</dbReference>
<sequence>MVFPRRVSPLGAIAAPISFRDVVSMASISRRSRAVKASGSSAIAVIGESVADRNSKKTIRNFLILASPASFFG</sequence>
<protein>
    <submittedName>
        <fullName evidence="1">Uncharacterized protein</fullName>
    </submittedName>
</protein>
<accession>A0A2H0XAC5</accession>
<reference evidence="2" key="1">
    <citation type="submission" date="2017-09" db="EMBL/GenBank/DDBJ databases">
        <title>Depth-based differentiation of microbial function through sediment-hosted aquifers and enrichment of novel symbionts in the deep terrestrial subsurface.</title>
        <authorList>
            <person name="Probst A.J."/>
            <person name="Ladd B."/>
            <person name="Jarett J.K."/>
            <person name="Geller-Mcgrath D.E."/>
            <person name="Sieber C.M.K."/>
            <person name="Emerson J.B."/>
            <person name="Anantharaman K."/>
            <person name="Thomas B.C."/>
            <person name="Malmstrom R."/>
            <person name="Stieglmeier M."/>
            <person name="Klingl A."/>
            <person name="Woyke T."/>
            <person name="Ryan C.M."/>
            <person name="Banfield J.F."/>
        </authorList>
    </citation>
    <scope>NUCLEOTIDE SEQUENCE [LARGE SCALE GENOMIC DNA]</scope>
</reference>
<dbReference type="EMBL" id="PEYV01000010">
    <property type="protein sequence ID" value="PIS21862.1"/>
    <property type="molecule type" value="Genomic_DNA"/>
</dbReference>
<evidence type="ECO:0000313" key="2">
    <source>
        <dbReference type="Proteomes" id="UP000231098"/>
    </source>
</evidence>
<comment type="caution">
    <text evidence="1">The sequence shown here is derived from an EMBL/GenBank/DDBJ whole genome shotgun (WGS) entry which is preliminary data.</text>
</comment>
<gene>
    <name evidence="1" type="ORF">COT51_00490</name>
</gene>
<evidence type="ECO:0000313" key="1">
    <source>
        <dbReference type="EMBL" id="PIS21862.1"/>
    </source>
</evidence>